<accession>A0A518B2W3</accession>
<comment type="pathway">
    <text evidence="3 14">Amino-acid biosynthesis; L-threonine biosynthesis; L-threonine from L-aspartate: step 1/5.</text>
</comment>
<dbReference type="GO" id="GO:0009090">
    <property type="term" value="P:homoserine biosynthetic process"/>
    <property type="evidence" value="ECO:0007669"/>
    <property type="project" value="TreeGrafter"/>
</dbReference>
<dbReference type="KEGG" id="knv:Pan216_21860"/>
<evidence type="ECO:0000256" key="14">
    <source>
        <dbReference type="RuleBase" id="RU004249"/>
    </source>
</evidence>
<evidence type="ECO:0000313" key="16">
    <source>
        <dbReference type="EMBL" id="QDU61331.1"/>
    </source>
</evidence>
<evidence type="ECO:0000256" key="5">
    <source>
        <dbReference type="ARBA" id="ARBA00013059"/>
    </source>
</evidence>
<dbReference type="NCBIfam" id="NF005155">
    <property type="entry name" value="PRK06635.1-4"/>
    <property type="match status" value="1"/>
</dbReference>
<dbReference type="PANTHER" id="PTHR21499">
    <property type="entry name" value="ASPARTATE KINASE"/>
    <property type="match status" value="1"/>
</dbReference>
<dbReference type="Pfam" id="PF22468">
    <property type="entry name" value="ACT_9"/>
    <property type="match status" value="3"/>
</dbReference>
<evidence type="ECO:0000256" key="13">
    <source>
        <dbReference type="ARBA" id="ARBA00047872"/>
    </source>
</evidence>
<dbReference type="InterPro" id="IPR002912">
    <property type="entry name" value="ACT_dom"/>
</dbReference>
<evidence type="ECO:0000256" key="3">
    <source>
        <dbReference type="ARBA" id="ARBA00005139"/>
    </source>
</evidence>
<evidence type="ECO:0000256" key="10">
    <source>
        <dbReference type="ARBA" id="ARBA00022777"/>
    </source>
</evidence>
<dbReference type="NCBIfam" id="TIGR00656">
    <property type="entry name" value="asp_kin_monofn"/>
    <property type="match status" value="1"/>
</dbReference>
<dbReference type="InterPro" id="IPR041740">
    <property type="entry name" value="AKii-LysC-BS"/>
</dbReference>
<proteinExistence type="inferred from homology"/>
<keyword evidence="7 16" id="KW-0808">Transferase</keyword>
<keyword evidence="10 16" id="KW-0418">Kinase</keyword>
<keyword evidence="17" id="KW-1185">Reference proteome</keyword>
<dbReference type="UniPathway" id="UPA00051">
    <property type="reaction ID" value="UER00462"/>
</dbReference>
<dbReference type="Gene3D" id="3.40.1160.10">
    <property type="entry name" value="Acetylglutamate kinase-like"/>
    <property type="match status" value="1"/>
</dbReference>
<evidence type="ECO:0000256" key="1">
    <source>
        <dbReference type="ARBA" id="ARBA00004766"/>
    </source>
</evidence>
<evidence type="ECO:0000313" key="17">
    <source>
        <dbReference type="Proteomes" id="UP000317093"/>
    </source>
</evidence>
<dbReference type="AlphaFoldDB" id="A0A518B2W3"/>
<dbReference type="GO" id="GO:0005524">
    <property type="term" value="F:ATP binding"/>
    <property type="evidence" value="ECO:0007669"/>
    <property type="project" value="UniProtKB-KW"/>
</dbReference>
<dbReference type="GO" id="GO:0005829">
    <property type="term" value="C:cytosol"/>
    <property type="evidence" value="ECO:0007669"/>
    <property type="project" value="TreeGrafter"/>
</dbReference>
<dbReference type="FunFam" id="3.40.1160.10:FF:000002">
    <property type="entry name" value="Aspartokinase"/>
    <property type="match status" value="1"/>
</dbReference>
<keyword evidence="11" id="KW-0067">ATP-binding</keyword>
<comment type="similarity">
    <text evidence="4">Belongs to the aspartokinase family.</text>
</comment>
<dbReference type="FunFam" id="3.30.2130.10:FF:000001">
    <property type="entry name" value="Bifunctional aspartokinase/homoserine dehydrogenase"/>
    <property type="match status" value="1"/>
</dbReference>
<evidence type="ECO:0000256" key="8">
    <source>
        <dbReference type="ARBA" id="ARBA00022737"/>
    </source>
</evidence>
<sequence length="601" mass="63899">MGLVVQKFGGTSVATTEKILAAAKRAIHAKQEGHDVAVVVSARGKTTDELIGLAREIHPDPPARELDMLMASGEQVSIALLAMAIHSLGHGATSLTGVQMGIRTDSIHGKARIREISTERIRQIFADGNIAIIAGFQGADEHENIMTLGRGGSDTTGVAIAAVLEADVCEIYTDVDGIFTTDPRQVPTARKLEQISYDEMLELASAGAGVMHSRSIEFAKKYGVIIHVRNSGTDDPGTIIRPEDPVLEHVVVRGCALAKAESRVTLYGVPDEPGIVHRIFSKIAEAHVIVDMIVQNAARDGRTEVSFTVSEGDLTRTLELMREVADAIGASHVDSSSDIAKVSIVGLGMRTHTGVAERAFSVLAEQGINILAISTSDIKISMLVEQERAVAALAALHEEFRLHEPLPEVTKDIRYQLKNKALQPTSSTADRIKSIVENLPSMEDILVSGVDVDERQGRVTLYGVPDQPGVAGRIFSSIAEAGIAVDMIVQNVGSDEATHLTFTTLRGDLEPAAAKAQAALGEANGQVVCDSTMAKIAVRGVGMRSHVGVALRIFRALSSAGVNINLINTSELHITVVVDQADASNARRALSEAFGLELAES</sequence>
<protein>
    <recommendedName>
        <fullName evidence="5">aspartate kinase</fullName>
        <ecNumber evidence="5">2.7.2.4</ecNumber>
    </recommendedName>
</protein>
<dbReference type="OrthoDB" id="9799110at2"/>
<dbReference type="CDD" id="cd04261">
    <property type="entry name" value="AAK_AKii-LysC-BS"/>
    <property type="match status" value="1"/>
</dbReference>
<dbReference type="Pfam" id="PF01842">
    <property type="entry name" value="ACT"/>
    <property type="match status" value="1"/>
</dbReference>
<keyword evidence="6 14" id="KW-0028">Amino-acid biosynthesis</keyword>
<reference evidence="16 17" key="1">
    <citation type="submission" date="2019-02" db="EMBL/GenBank/DDBJ databases">
        <title>Deep-cultivation of Planctomycetes and their phenomic and genomic characterization uncovers novel biology.</title>
        <authorList>
            <person name="Wiegand S."/>
            <person name="Jogler M."/>
            <person name="Boedeker C."/>
            <person name="Pinto D."/>
            <person name="Vollmers J."/>
            <person name="Rivas-Marin E."/>
            <person name="Kohn T."/>
            <person name="Peeters S.H."/>
            <person name="Heuer A."/>
            <person name="Rast P."/>
            <person name="Oberbeckmann S."/>
            <person name="Bunk B."/>
            <person name="Jeske O."/>
            <person name="Meyerdierks A."/>
            <person name="Storesund J.E."/>
            <person name="Kallscheuer N."/>
            <person name="Luecker S."/>
            <person name="Lage O.M."/>
            <person name="Pohl T."/>
            <person name="Merkel B.J."/>
            <person name="Hornburger P."/>
            <person name="Mueller R.-W."/>
            <person name="Bruemmer F."/>
            <person name="Labrenz M."/>
            <person name="Spormann A.M."/>
            <person name="Op den Camp H."/>
            <person name="Overmann J."/>
            <person name="Amann R."/>
            <person name="Jetten M.S.M."/>
            <person name="Mascher T."/>
            <person name="Medema M.H."/>
            <person name="Devos D.P."/>
            <person name="Kaster A.-K."/>
            <person name="Ovreas L."/>
            <person name="Rohde M."/>
            <person name="Galperin M.Y."/>
            <person name="Jogler C."/>
        </authorList>
    </citation>
    <scope>NUCLEOTIDE SEQUENCE [LARGE SCALE GENOMIC DNA]</scope>
    <source>
        <strain evidence="16 17">Pan216</strain>
    </source>
</reference>
<dbReference type="InterPro" id="IPR005260">
    <property type="entry name" value="Asp_kin_monofn"/>
</dbReference>
<comment type="catalytic activity">
    <reaction evidence="13">
        <text>L-aspartate + ATP = 4-phospho-L-aspartate + ADP</text>
        <dbReference type="Rhea" id="RHEA:23776"/>
        <dbReference type="ChEBI" id="CHEBI:29991"/>
        <dbReference type="ChEBI" id="CHEBI:30616"/>
        <dbReference type="ChEBI" id="CHEBI:57535"/>
        <dbReference type="ChEBI" id="CHEBI:456216"/>
        <dbReference type="EC" id="2.7.2.4"/>
    </reaction>
</comment>
<dbReference type="UniPathway" id="UPA00050">
    <property type="reaction ID" value="UER00461"/>
</dbReference>
<dbReference type="RefSeq" id="WP_145257935.1">
    <property type="nucleotide sequence ID" value="NZ_CP036279.1"/>
</dbReference>
<feature type="domain" description="ACT" evidence="15">
    <location>
        <begin position="344"/>
        <end position="434"/>
    </location>
</feature>
<dbReference type="Proteomes" id="UP000317093">
    <property type="component" value="Chromosome"/>
</dbReference>
<dbReference type="EMBL" id="CP036279">
    <property type="protein sequence ID" value="QDU61331.1"/>
    <property type="molecule type" value="Genomic_DNA"/>
</dbReference>
<dbReference type="PANTHER" id="PTHR21499:SF3">
    <property type="entry name" value="ASPARTOKINASE"/>
    <property type="match status" value="1"/>
</dbReference>
<gene>
    <name evidence="16" type="primary">lysC</name>
    <name evidence="16" type="ORF">Pan216_21860</name>
</gene>
<dbReference type="NCBIfam" id="TIGR00657">
    <property type="entry name" value="asp_kinases"/>
    <property type="match status" value="1"/>
</dbReference>
<dbReference type="CDD" id="cd04923">
    <property type="entry name" value="ACT_AK-LysC-DapG-like_2"/>
    <property type="match status" value="2"/>
</dbReference>
<organism evidence="16 17">
    <name type="scientific">Kolteria novifilia</name>
    <dbReference type="NCBI Taxonomy" id="2527975"/>
    <lineage>
        <taxon>Bacteria</taxon>
        <taxon>Pseudomonadati</taxon>
        <taxon>Planctomycetota</taxon>
        <taxon>Planctomycetia</taxon>
        <taxon>Kolteriales</taxon>
        <taxon>Kolteriaceae</taxon>
        <taxon>Kolteria</taxon>
    </lineage>
</organism>
<dbReference type="GO" id="GO:0009088">
    <property type="term" value="P:threonine biosynthetic process"/>
    <property type="evidence" value="ECO:0007669"/>
    <property type="project" value="UniProtKB-UniPathway"/>
</dbReference>
<dbReference type="EC" id="2.7.2.4" evidence="5"/>
<keyword evidence="9" id="KW-0547">Nucleotide-binding</keyword>
<dbReference type="NCBIfam" id="NF005656">
    <property type="entry name" value="PRK07431.1"/>
    <property type="match status" value="1"/>
</dbReference>
<evidence type="ECO:0000256" key="6">
    <source>
        <dbReference type="ARBA" id="ARBA00022605"/>
    </source>
</evidence>
<evidence type="ECO:0000256" key="2">
    <source>
        <dbReference type="ARBA" id="ARBA00004986"/>
    </source>
</evidence>
<evidence type="ECO:0000259" key="15">
    <source>
        <dbReference type="PROSITE" id="PS51671"/>
    </source>
</evidence>
<dbReference type="InterPro" id="IPR001341">
    <property type="entry name" value="Asp_kinase"/>
</dbReference>
<dbReference type="SUPFAM" id="SSF53633">
    <property type="entry name" value="Carbamate kinase-like"/>
    <property type="match status" value="1"/>
</dbReference>
<comment type="pathway">
    <text evidence="1 14">Amino-acid biosynthesis; L-lysine biosynthesis via DAP pathway; (S)-tetrahydrodipicolinate from L-aspartate: step 1/4.</text>
</comment>
<feature type="domain" description="ACT" evidence="15">
    <location>
        <begin position="264"/>
        <end position="338"/>
    </location>
</feature>
<evidence type="ECO:0000256" key="7">
    <source>
        <dbReference type="ARBA" id="ARBA00022679"/>
    </source>
</evidence>
<dbReference type="InterPro" id="IPR036393">
    <property type="entry name" value="AceGlu_kinase-like_sf"/>
</dbReference>
<keyword evidence="12" id="KW-0457">Lysine biosynthesis</keyword>
<dbReference type="Gene3D" id="3.30.2130.10">
    <property type="entry name" value="VC0802-like"/>
    <property type="match status" value="2"/>
</dbReference>
<dbReference type="GO" id="GO:0004072">
    <property type="term" value="F:aspartate kinase activity"/>
    <property type="evidence" value="ECO:0007669"/>
    <property type="project" value="UniProtKB-EC"/>
</dbReference>
<name>A0A518B2W3_9BACT</name>
<keyword evidence="8" id="KW-0677">Repeat</keyword>
<dbReference type="PROSITE" id="PS00324">
    <property type="entry name" value="ASPARTOKINASE"/>
    <property type="match status" value="1"/>
</dbReference>
<dbReference type="Pfam" id="PF00696">
    <property type="entry name" value="AA_kinase"/>
    <property type="match status" value="1"/>
</dbReference>
<dbReference type="SUPFAM" id="SSF55021">
    <property type="entry name" value="ACT-like"/>
    <property type="match status" value="4"/>
</dbReference>
<dbReference type="InterPro" id="IPR018042">
    <property type="entry name" value="Aspartate_kinase_CS"/>
</dbReference>
<dbReference type="InterPro" id="IPR001048">
    <property type="entry name" value="Asp/Glu/Uridylate_kinase"/>
</dbReference>
<dbReference type="UniPathway" id="UPA00034">
    <property type="reaction ID" value="UER00015"/>
</dbReference>
<evidence type="ECO:0000256" key="4">
    <source>
        <dbReference type="ARBA" id="ARBA00010122"/>
    </source>
</evidence>
<dbReference type="NCBIfam" id="NF005154">
    <property type="entry name" value="PRK06635.1-2"/>
    <property type="match status" value="1"/>
</dbReference>
<dbReference type="PROSITE" id="PS51671">
    <property type="entry name" value="ACT"/>
    <property type="match status" value="3"/>
</dbReference>
<dbReference type="CDD" id="cd04913">
    <property type="entry name" value="ACT_AKii-LysC-BS-like_1"/>
    <property type="match status" value="2"/>
</dbReference>
<feature type="domain" description="ACT" evidence="15">
    <location>
        <begin position="459"/>
        <end position="543"/>
    </location>
</feature>
<dbReference type="GO" id="GO:0009089">
    <property type="term" value="P:lysine biosynthetic process via diaminopimelate"/>
    <property type="evidence" value="ECO:0007669"/>
    <property type="project" value="UniProtKB-UniPathway"/>
</dbReference>
<evidence type="ECO:0000256" key="12">
    <source>
        <dbReference type="ARBA" id="ARBA00023154"/>
    </source>
</evidence>
<dbReference type="InterPro" id="IPR045865">
    <property type="entry name" value="ACT-like_dom_sf"/>
</dbReference>
<dbReference type="InterPro" id="IPR054352">
    <property type="entry name" value="ACT_Aspartokinase"/>
</dbReference>
<evidence type="ECO:0000256" key="9">
    <source>
        <dbReference type="ARBA" id="ARBA00022741"/>
    </source>
</evidence>
<evidence type="ECO:0000256" key="11">
    <source>
        <dbReference type="ARBA" id="ARBA00022840"/>
    </source>
</evidence>
<comment type="pathway">
    <text evidence="2 14">Amino-acid biosynthesis; L-methionine biosynthesis via de novo pathway; L-homoserine from L-aspartate: step 1/3.</text>
</comment>